<evidence type="ECO:0000313" key="1">
    <source>
        <dbReference type="EMBL" id="SVA51317.1"/>
    </source>
</evidence>
<dbReference type="EMBL" id="UINC01011660">
    <property type="protein sequence ID" value="SVA51317.1"/>
    <property type="molecule type" value="Genomic_DNA"/>
</dbReference>
<protein>
    <submittedName>
        <fullName evidence="1">Uncharacterized protein</fullName>
    </submittedName>
</protein>
<name>A0A381WH97_9ZZZZ</name>
<proteinExistence type="predicted"/>
<dbReference type="AlphaFoldDB" id="A0A381WH97"/>
<accession>A0A381WH97</accession>
<reference evidence="1" key="1">
    <citation type="submission" date="2018-05" db="EMBL/GenBank/DDBJ databases">
        <authorList>
            <person name="Lanie J.A."/>
            <person name="Ng W.-L."/>
            <person name="Kazmierczak K.M."/>
            <person name="Andrzejewski T.M."/>
            <person name="Davidsen T.M."/>
            <person name="Wayne K.J."/>
            <person name="Tettelin H."/>
            <person name="Glass J.I."/>
            <person name="Rusch D."/>
            <person name="Podicherti R."/>
            <person name="Tsui H.-C.T."/>
            <person name="Winkler M.E."/>
        </authorList>
    </citation>
    <scope>NUCLEOTIDE SEQUENCE</scope>
</reference>
<gene>
    <name evidence="1" type="ORF">METZ01_LOCUS104171</name>
</gene>
<organism evidence="1">
    <name type="scientific">marine metagenome</name>
    <dbReference type="NCBI Taxonomy" id="408172"/>
    <lineage>
        <taxon>unclassified sequences</taxon>
        <taxon>metagenomes</taxon>
        <taxon>ecological metagenomes</taxon>
    </lineage>
</organism>
<sequence length="57" mass="6429">MIDCIPGAQDNRHDFSIMPVSVSSNTTLVFKICSFCGASYRYVDQIWEEVPVEESGR</sequence>